<dbReference type="GO" id="GO:0016491">
    <property type="term" value="F:oxidoreductase activity"/>
    <property type="evidence" value="ECO:0007669"/>
    <property type="project" value="UniProtKB-KW"/>
</dbReference>
<dbReference type="Pfam" id="PF01494">
    <property type="entry name" value="FAD_binding_3"/>
    <property type="match status" value="1"/>
</dbReference>
<evidence type="ECO:0000256" key="1">
    <source>
        <dbReference type="ARBA" id="ARBA00022630"/>
    </source>
</evidence>
<dbReference type="InterPro" id="IPR036188">
    <property type="entry name" value="FAD/NAD-bd_sf"/>
</dbReference>
<keyword evidence="3" id="KW-0560">Oxidoreductase</keyword>
<dbReference type="GO" id="GO:0071949">
    <property type="term" value="F:FAD binding"/>
    <property type="evidence" value="ECO:0007669"/>
    <property type="project" value="InterPro"/>
</dbReference>
<dbReference type="Proteomes" id="UP000799118">
    <property type="component" value="Unassembled WGS sequence"/>
</dbReference>
<dbReference type="InterPro" id="IPR002938">
    <property type="entry name" value="FAD-bd"/>
</dbReference>
<dbReference type="AlphaFoldDB" id="A0A6A4HDH3"/>
<reference evidence="5" key="1">
    <citation type="journal article" date="2019" name="Environ. Microbiol.">
        <title>Fungal ecological strategies reflected in gene transcription - a case study of two litter decomposers.</title>
        <authorList>
            <person name="Barbi F."/>
            <person name="Kohler A."/>
            <person name="Barry K."/>
            <person name="Baskaran P."/>
            <person name="Daum C."/>
            <person name="Fauchery L."/>
            <person name="Ihrmark K."/>
            <person name="Kuo A."/>
            <person name="LaButti K."/>
            <person name="Lipzen A."/>
            <person name="Morin E."/>
            <person name="Grigoriev I.V."/>
            <person name="Henrissat B."/>
            <person name="Lindahl B."/>
            <person name="Martin F."/>
        </authorList>
    </citation>
    <scope>NUCLEOTIDE SEQUENCE</scope>
    <source>
        <strain evidence="5">JB14</strain>
    </source>
</reference>
<evidence type="ECO:0000256" key="3">
    <source>
        <dbReference type="ARBA" id="ARBA00023002"/>
    </source>
</evidence>
<evidence type="ECO:0000259" key="4">
    <source>
        <dbReference type="Pfam" id="PF01494"/>
    </source>
</evidence>
<keyword evidence="2" id="KW-0274">FAD</keyword>
<evidence type="ECO:0000313" key="6">
    <source>
        <dbReference type="Proteomes" id="UP000799118"/>
    </source>
</evidence>
<keyword evidence="6" id="KW-1185">Reference proteome</keyword>
<dbReference type="SUPFAM" id="SSF51905">
    <property type="entry name" value="FAD/NAD(P)-binding domain"/>
    <property type="match status" value="1"/>
</dbReference>
<gene>
    <name evidence="5" type="ORF">BT96DRAFT_137215</name>
</gene>
<organism evidence="5 6">
    <name type="scientific">Gymnopus androsaceus JB14</name>
    <dbReference type="NCBI Taxonomy" id="1447944"/>
    <lineage>
        <taxon>Eukaryota</taxon>
        <taxon>Fungi</taxon>
        <taxon>Dikarya</taxon>
        <taxon>Basidiomycota</taxon>
        <taxon>Agaricomycotina</taxon>
        <taxon>Agaricomycetes</taxon>
        <taxon>Agaricomycetidae</taxon>
        <taxon>Agaricales</taxon>
        <taxon>Marasmiineae</taxon>
        <taxon>Omphalotaceae</taxon>
        <taxon>Gymnopus</taxon>
    </lineage>
</organism>
<dbReference type="OrthoDB" id="2690153at2759"/>
<evidence type="ECO:0000313" key="5">
    <source>
        <dbReference type="EMBL" id="KAE9395830.1"/>
    </source>
</evidence>
<dbReference type="EMBL" id="ML769524">
    <property type="protein sequence ID" value="KAE9395830.1"/>
    <property type="molecule type" value="Genomic_DNA"/>
</dbReference>
<proteinExistence type="predicted"/>
<evidence type="ECO:0000256" key="2">
    <source>
        <dbReference type="ARBA" id="ARBA00022827"/>
    </source>
</evidence>
<name>A0A6A4HDH3_9AGAR</name>
<feature type="domain" description="FAD-binding" evidence="4">
    <location>
        <begin position="34"/>
        <end position="80"/>
    </location>
</feature>
<sequence length="86" mass="9170">MGNICPELSGQNATDRCIETLNSPLCLTIMSTNVSIIIVGAGPTGLSLALSLLRNGISVRIIEKRATFHPGERGAGLQVKYIRFSL</sequence>
<dbReference type="Gene3D" id="3.50.50.60">
    <property type="entry name" value="FAD/NAD(P)-binding domain"/>
    <property type="match status" value="1"/>
</dbReference>
<keyword evidence="1" id="KW-0285">Flavoprotein</keyword>
<protein>
    <recommendedName>
        <fullName evidence="4">FAD-binding domain-containing protein</fullName>
    </recommendedName>
</protein>
<accession>A0A6A4HDH3</accession>